<dbReference type="OrthoDB" id="2301957at2"/>
<dbReference type="Proteomes" id="UP000182835">
    <property type="component" value="Unassembled WGS sequence"/>
</dbReference>
<evidence type="ECO:0000256" key="1">
    <source>
        <dbReference type="HAMAP-Rule" id="MF_01575"/>
    </source>
</evidence>
<dbReference type="Pfam" id="PF06908">
    <property type="entry name" value="YpsA"/>
    <property type="match status" value="1"/>
</dbReference>
<gene>
    <name evidence="2" type="ORF">RU96_GL001157</name>
</gene>
<evidence type="ECO:0000313" key="3">
    <source>
        <dbReference type="Proteomes" id="UP000182835"/>
    </source>
</evidence>
<dbReference type="EMBL" id="JXKG01000002">
    <property type="protein sequence ID" value="OJG16415.1"/>
    <property type="molecule type" value="Genomic_DNA"/>
</dbReference>
<dbReference type="InterPro" id="IPR010697">
    <property type="entry name" value="YspA"/>
</dbReference>
<dbReference type="NCBIfam" id="NF010181">
    <property type="entry name" value="PRK13660.1"/>
    <property type="match status" value="1"/>
</dbReference>
<proteinExistence type="inferred from homology"/>
<dbReference type="AlphaFoldDB" id="A0A1L8R9L4"/>
<protein>
    <recommendedName>
        <fullName evidence="1">UPF0398 protein RU96_GL001157</fullName>
    </recommendedName>
</protein>
<accession>A0A1L8R9L4</accession>
<dbReference type="RefSeq" id="WP_071863979.1">
    <property type="nucleotide sequence ID" value="NZ_JBHLVQ010000010.1"/>
</dbReference>
<dbReference type="PANTHER" id="PTHR38440:SF1">
    <property type="entry name" value="UPF0398 PROTEIN SPR0331"/>
    <property type="match status" value="1"/>
</dbReference>
<dbReference type="PANTHER" id="PTHR38440">
    <property type="entry name" value="UPF0398 PROTEIN YPSA"/>
    <property type="match status" value="1"/>
</dbReference>
<comment type="caution">
    <text evidence="2">The sequence shown here is derived from an EMBL/GenBank/DDBJ whole genome shotgun (WGS) entry which is preliminary data.</text>
</comment>
<organism evidence="2 3">
    <name type="scientific">Enterococcus canintestini</name>
    <dbReference type="NCBI Taxonomy" id="317010"/>
    <lineage>
        <taxon>Bacteria</taxon>
        <taxon>Bacillati</taxon>
        <taxon>Bacillota</taxon>
        <taxon>Bacilli</taxon>
        <taxon>Lactobacillales</taxon>
        <taxon>Enterococcaceae</taxon>
        <taxon>Enterococcus</taxon>
    </lineage>
</organism>
<dbReference type="STRING" id="317010.RU96_GL001157"/>
<evidence type="ECO:0000313" key="2">
    <source>
        <dbReference type="EMBL" id="OJG16415.1"/>
    </source>
</evidence>
<comment type="similarity">
    <text evidence="1">Belongs to the UPF0398 family.</text>
</comment>
<dbReference type="PIRSF" id="PIRSF021290">
    <property type="entry name" value="DUF1273"/>
    <property type="match status" value="1"/>
</dbReference>
<reference evidence="2 3" key="1">
    <citation type="submission" date="2014-12" db="EMBL/GenBank/DDBJ databases">
        <title>Draft genome sequences of 29 type strains of Enterococci.</title>
        <authorList>
            <person name="Zhong Z."/>
            <person name="Sun Z."/>
            <person name="Liu W."/>
            <person name="Zhang W."/>
            <person name="Zhang H."/>
        </authorList>
    </citation>
    <scope>NUCLEOTIDE SEQUENCE [LARGE SCALE GENOMIC DNA]</scope>
    <source>
        <strain evidence="2 3">DSM 21207</strain>
    </source>
</reference>
<dbReference type="HAMAP" id="MF_01575">
    <property type="entry name" value="UPF0398"/>
    <property type="match status" value="1"/>
</dbReference>
<dbReference type="Gene3D" id="3.40.50.450">
    <property type="match status" value="1"/>
</dbReference>
<sequence length="180" mass="20730">MESIKTLLLTGYRSYELGIFQEKDAKIAIIKKAIKNNLIQYVDSGLEWVLIGGNLGVEMWGAEVISELKIDYPQLHLGVIFPFAEFGEQWNEANQEKLVHLKQEADYVEAVSHKPYQNPQQLQNHTNFLLQHSDGILAVFDPEFPGKPKYLLDAAEKMTENNEYLIHLITMDDLQNTFYE</sequence>
<name>A0A1L8R9L4_9ENTE</name>
<dbReference type="SUPFAM" id="SSF102405">
    <property type="entry name" value="MCP/YpsA-like"/>
    <property type="match status" value="1"/>
</dbReference>